<evidence type="ECO:0000256" key="9">
    <source>
        <dbReference type="ARBA" id="ARBA00023002"/>
    </source>
</evidence>
<evidence type="ECO:0000313" key="17">
    <source>
        <dbReference type="Proteomes" id="UP000318065"/>
    </source>
</evidence>
<dbReference type="InterPro" id="IPR036188">
    <property type="entry name" value="FAD/NAD-bd_sf"/>
</dbReference>
<evidence type="ECO:0000313" key="16">
    <source>
        <dbReference type="EMBL" id="BBL80948.1"/>
    </source>
</evidence>
<evidence type="ECO:0000256" key="7">
    <source>
        <dbReference type="ARBA" id="ARBA00022827"/>
    </source>
</evidence>
<dbReference type="SUPFAM" id="SSF51905">
    <property type="entry name" value="FAD/NAD(P)-binding domain"/>
    <property type="match status" value="1"/>
</dbReference>
<dbReference type="EMBL" id="AP019791">
    <property type="protein sequence ID" value="BBL80948.1"/>
    <property type="molecule type" value="Genomic_DNA"/>
</dbReference>
<gene>
    <name evidence="16" type="ORF">RxyAA322_28020</name>
</gene>
<accession>A0A510HMA8</accession>
<comment type="similarity">
    <text evidence="3">Belongs to the lysine N(6)-hydroxylase/L-ornithine N(5)-oxygenase family.</text>
</comment>
<evidence type="ECO:0000256" key="6">
    <source>
        <dbReference type="ARBA" id="ARBA00022630"/>
    </source>
</evidence>
<dbReference type="PANTHER" id="PTHR42802:SF1">
    <property type="entry name" value="L-ORNITHINE N(5)-MONOOXYGENASE"/>
    <property type="match status" value="1"/>
</dbReference>
<dbReference type="OrthoDB" id="7527071at2"/>
<evidence type="ECO:0000256" key="1">
    <source>
        <dbReference type="ARBA" id="ARBA00001974"/>
    </source>
</evidence>
<protein>
    <recommendedName>
        <fullName evidence="5">L-lysine N6-monooxygenase MbtG</fullName>
        <ecNumber evidence="4">1.14.13.59</ecNumber>
    </recommendedName>
    <alternativeName>
        <fullName evidence="14">Lysine 6-N-hydroxylase</fullName>
    </alternativeName>
    <alternativeName>
        <fullName evidence="13">Lysine N6-hydroxylase</fullName>
    </alternativeName>
    <alternativeName>
        <fullName evidence="11">Lysine-N-oxygenase</fullName>
    </alternativeName>
    <alternativeName>
        <fullName evidence="12">Mycobactin synthase protein G</fullName>
    </alternativeName>
</protein>
<dbReference type="AlphaFoldDB" id="A0A510HMA8"/>
<keyword evidence="8" id="KW-0521">NADP</keyword>
<dbReference type="EC" id="1.14.13.59" evidence="4"/>
<comment type="cofactor">
    <cofactor evidence="1">
        <name>FAD</name>
        <dbReference type="ChEBI" id="CHEBI:57692"/>
    </cofactor>
</comment>
<keyword evidence="6" id="KW-0285">Flavoprotein</keyword>
<dbReference type="Proteomes" id="UP000318065">
    <property type="component" value="Chromosome"/>
</dbReference>
<evidence type="ECO:0000256" key="14">
    <source>
        <dbReference type="ARBA" id="ARBA00032738"/>
    </source>
</evidence>
<evidence type="ECO:0000256" key="2">
    <source>
        <dbReference type="ARBA" id="ARBA00004924"/>
    </source>
</evidence>
<name>A0A510HMA8_9ACTN</name>
<evidence type="ECO:0000256" key="5">
    <source>
        <dbReference type="ARBA" id="ARBA00016406"/>
    </source>
</evidence>
<evidence type="ECO:0000256" key="8">
    <source>
        <dbReference type="ARBA" id="ARBA00022857"/>
    </source>
</evidence>
<dbReference type="Gene3D" id="3.50.50.60">
    <property type="entry name" value="FAD/NAD(P)-binding domain"/>
    <property type="match status" value="1"/>
</dbReference>
<dbReference type="RefSeq" id="WP_143528891.1">
    <property type="nucleotide sequence ID" value="NZ_AP019791.1"/>
</dbReference>
<dbReference type="GO" id="GO:0047091">
    <property type="term" value="F:L-lysine 6-monooxygenase (NADPH) activity"/>
    <property type="evidence" value="ECO:0007669"/>
    <property type="project" value="UniProtKB-EC"/>
</dbReference>
<keyword evidence="9" id="KW-0560">Oxidoreductase</keyword>
<comment type="pathway">
    <text evidence="2">Siderophore biosynthesis.</text>
</comment>
<keyword evidence="10 16" id="KW-0503">Monooxygenase</keyword>
<dbReference type="PANTHER" id="PTHR42802">
    <property type="entry name" value="MONOOXYGENASE"/>
    <property type="match status" value="1"/>
</dbReference>
<evidence type="ECO:0000256" key="4">
    <source>
        <dbReference type="ARBA" id="ARBA00013076"/>
    </source>
</evidence>
<evidence type="ECO:0000256" key="3">
    <source>
        <dbReference type="ARBA" id="ARBA00007588"/>
    </source>
</evidence>
<evidence type="ECO:0000256" key="12">
    <source>
        <dbReference type="ARBA" id="ARBA00031158"/>
    </source>
</evidence>
<organism evidence="16 17">
    <name type="scientific">Rubrobacter xylanophilus</name>
    <dbReference type="NCBI Taxonomy" id="49319"/>
    <lineage>
        <taxon>Bacteria</taxon>
        <taxon>Bacillati</taxon>
        <taxon>Actinomycetota</taxon>
        <taxon>Rubrobacteria</taxon>
        <taxon>Rubrobacterales</taxon>
        <taxon>Rubrobacteraceae</taxon>
        <taxon>Rubrobacter</taxon>
    </lineage>
</organism>
<evidence type="ECO:0000256" key="11">
    <source>
        <dbReference type="ARBA" id="ARBA00029939"/>
    </source>
</evidence>
<keyword evidence="17" id="KW-1185">Reference proteome</keyword>
<sequence length="431" mass="49221">MRSGRVHDLLGVGIGPFNLSLAALLEPVEEVEAVFLEQKPRFEWHPGLMLEGTTLQVPFLADLVTMADPTSPHSFLNYLRDRGRLYNFYFLERFHVPRREYEHYCRWVSERLQSCRFGEEVEGVRHAGDHFEVSSRDTATGGRRKYRARHLALGVGTVPHIPPCFEGRLGEDAFHSADYLPNRERCLEAASVTVVGSGQSAAEVFHDLLCAQKERGFRLHWLTRSKGFFPMEYSKLGLEHFSPEYTRYFHGLPQKKRDEVRSRQDLLYKGIDVETIAAIYDLLYERSVGGAYPDVHLMALAEVGEAERTERGFRLHCRQIEQDRYFAHETEVVVLATGYAYRVPGFLEGVRDLIRWDGRGRYVVTLDYRLEKTAGIPNEIFVQNGEIHTHGVGAPDLGLGAHRAAVITNRLAGRAVYPVRERNVFQRFGVA</sequence>
<dbReference type="Pfam" id="PF13434">
    <property type="entry name" value="Lys_Orn_oxgnase"/>
    <property type="match status" value="1"/>
</dbReference>
<evidence type="ECO:0000256" key="13">
    <source>
        <dbReference type="ARBA" id="ARBA00032493"/>
    </source>
</evidence>
<dbReference type="InterPro" id="IPR025700">
    <property type="entry name" value="Lys/Orn_oxygenase"/>
</dbReference>
<keyword evidence="7" id="KW-0274">FAD</keyword>
<evidence type="ECO:0000256" key="10">
    <source>
        <dbReference type="ARBA" id="ARBA00023033"/>
    </source>
</evidence>
<proteinExistence type="inferred from homology"/>
<reference evidence="16" key="1">
    <citation type="journal article" date="2019" name="Microbiol. Resour. Announc.">
        <title>Complete Genome Sequence of Rubrobacter xylanophilus Strain AA3-22, Isolated from Arima Onsen in Japan.</title>
        <authorList>
            <person name="Tomariguchi N."/>
            <person name="Miyazaki K."/>
        </authorList>
    </citation>
    <scope>NUCLEOTIDE SEQUENCE [LARGE SCALE GENOMIC DNA]</scope>
    <source>
        <strain evidence="16">AA3-22</strain>
    </source>
</reference>
<evidence type="ECO:0000256" key="15">
    <source>
        <dbReference type="ARBA" id="ARBA00048407"/>
    </source>
</evidence>
<comment type="catalytic activity">
    <reaction evidence="15">
        <text>L-lysine + NADPH + O2 = N(6)-hydroxy-L-lysine + NADP(+) + H2O</text>
        <dbReference type="Rhea" id="RHEA:23228"/>
        <dbReference type="ChEBI" id="CHEBI:15377"/>
        <dbReference type="ChEBI" id="CHEBI:15379"/>
        <dbReference type="ChEBI" id="CHEBI:32551"/>
        <dbReference type="ChEBI" id="CHEBI:57783"/>
        <dbReference type="ChEBI" id="CHEBI:57820"/>
        <dbReference type="ChEBI" id="CHEBI:58349"/>
        <dbReference type="EC" id="1.14.13.59"/>
    </reaction>
</comment>